<evidence type="ECO:0000256" key="4">
    <source>
        <dbReference type="ARBA" id="ARBA00022842"/>
    </source>
</evidence>
<dbReference type="GO" id="GO:0005975">
    <property type="term" value="P:carbohydrate metabolic process"/>
    <property type="evidence" value="ECO:0007669"/>
    <property type="project" value="InterPro"/>
</dbReference>
<organism evidence="6 7">
    <name type="scientific">Aliidongia dinghuensis</name>
    <dbReference type="NCBI Taxonomy" id="1867774"/>
    <lineage>
        <taxon>Bacteria</taxon>
        <taxon>Pseudomonadati</taxon>
        <taxon>Pseudomonadota</taxon>
        <taxon>Alphaproteobacteria</taxon>
        <taxon>Rhodospirillales</taxon>
        <taxon>Dongiaceae</taxon>
        <taxon>Aliidongia</taxon>
    </lineage>
</organism>
<dbReference type="PANTHER" id="PTHR31609:SF1">
    <property type="entry name" value="CARBOHYDRATE DEACETYLASE"/>
    <property type="match status" value="1"/>
</dbReference>
<dbReference type="GO" id="GO:0016787">
    <property type="term" value="F:hydrolase activity"/>
    <property type="evidence" value="ECO:0007669"/>
    <property type="project" value="UniProtKB-KW"/>
</dbReference>
<sequence length="292" mass="31065">MKRVIFSADDFGLDPAVNDAVEIAHRDGLLAAASLMVGEDAVEGAVAVARRNPGLRVGLHIALVEATPVSDPASIPDLVDASGRFPSDMVRAGFRFFFKPGVRAQLAREIRAQFEAFRRTGLALDHANTHKHIHLHPTVARLIVEIGRDYGLKAVRLPVEPGGPVARAENAAAAGGFGAAALRTWTGQLKAMLKRQGMVTNDQVFGLAWSGAVTEARVAALIPHLPDGVSEIYFHPATSLTPKLARTMPTYRHADELAALVSPAVKRLVAAHGIECTSFGELAEATKTRVAA</sequence>
<keyword evidence="4" id="KW-0460">Magnesium</keyword>
<dbReference type="GO" id="GO:0046872">
    <property type="term" value="F:metal ion binding"/>
    <property type="evidence" value="ECO:0007669"/>
    <property type="project" value="UniProtKB-KW"/>
</dbReference>
<name>A0A8J3E5S2_9PROT</name>
<proteinExistence type="predicted"/>
<dbReference type="Gene3D" id="3.20.20.370">
    <property type="entry name" value="Glycoside hydrolase/deacetylase"/>
    <property type="match status" value="1"/>
</dbReference>
<keyword evidence="2" id="KW-0479">Metal-binding</keyword>
<dbReference type="InterPro" id="IPR011330">
    <property type="entry name" value="Glyco_hydro/deAcase_b/a-brl"/>
</dbReference>
<reference evidence="6" key="1">
    <citation type="journal article" date="2014" name="Int. J. Syst. Evol. Microbiol.">
        <title>Complete genome sequence of Corynebacterium casei LMG S-19264T (=DSM 44701T), isolated from a smear-ripened cheese.</title>
        <authorList>
            <consortium name="US DOE Joint Genome Institute (JGI-PGF)"/>
            <person name="Walter F."/>
            <person name="Albersmeier A."/>
            <person name="Kalinowski J."/>
            <person name="Ruckert C."/>
        </authorList>
    </citation>
    <scope>NUCLEOTIDE SEQUENCE</scope>
    <source>
        <strain evidence="6">CGMCC 1.15725</strain>
    </source>
</reference>
<dbReference type="EMBL" id="BMJQ01000015">
    <property type="protein sequence ID" value="GGF38155.1"/>
    <property type="molecule type" value="Genomic_DNA"/>
</dbReference>
<dbReference type="RefSeq" id="WP_189050948.1">
    <property type="nucleotide sequence ID" value="NZ_BMJQ01000015.1"/>
</dbReference>
<evidence type="ECO:0000256" key="3">
    <source>
        <dbReference type="ARBA" id="ARBA00022801"/>
    </source>
</evidence>
<dbReference type="CDD" id="cd10804">
    <property type="entry name" value="YdjC_HpnK_like"/>
    <property type="match status" value="1"/>
</dbReference>
<keyword evidence="7" id="KW-1185">Reference proteome</keyword>
<evidence type="ECO:0008006" key="8">
    <source>
        <dbReference type="Google" id="ProtNLM"/>
    </source>
</evidence>
<dbReference type="SUPFAM" id="SSF88713">
    <property type="entry name" value="Glycoside hydrolase/deacetylase"/>
    <property type="match status" value="1"/>
</dbReference>
<dbReference type="NCBIfam" id="TIGR03473">
    <property type="entry name" value="HpnK"/>
    <property type="match status" value="1"/>
</dbReference>
<evidence type="ECO:0000313" key="7">
    <source>
        <dbReference type="Proteomes" id="UP000646365"/>
    </source>
</evidence>
<dbReference type="InterPro" id="IPR006879">
    <property type="entry name" value="YdjC-like"/>
</dbReference>
<reference evidence="6" key="2">
    <citation type="submission" date="2020-09" db="EMBL/GenBank/DDBJ databases">
        <authorList>
            <person name="Sun Q."/>
            <person name="Zhou Y."/>
        </authorList>
    </citation>
    <scope>NUCLEOTIDE SEQUENCE</scope>
    <source>
        <strain evidence="6">CGMCC 1.15725</strain>
    </source>
</reference>
<keyword evidence="3" id="KW-0378">Hydrolase</keyword>
<keyword evidence="5" id="KW-0119">Carbohydrate metabolism</keyword>
<evidence type="ECO:0000256" key="5">
    <source>
        <dbReference type="ARBA" id="ARBA00023277"/>
    </source>
</evidence>
<accession>A0A8J3E5S2</accession>
<dbReference type="GO" id="GO:0019213">
    <property type="term" value="F:deacetylase activity"/>
    <property type="evidence" value="ECO:0007669"/>
    <property type="project" value="TreeGrafter"/>
</dbReference>
<comment type="cofactor">
    <cofactor evidence="1">
        <name>Mg(2+)</name>
        <dbReference type="ChEBI" id="CHEBI:18420"/>
    </cofactor>
</comment>
<dbReference type="InterPro" id="IPR017836">
    <property type="entry name" value="Hopanoid_biosynth-assoc_HpnK"/>
</dbReference>
<dbReference type="PANTHER" id="PTHR31609">
    <property type="entry name" value="YDJC DEACETYLASE FAMILY MEMBER"/>
    <property type="match status" value="1"/>
</dbReference>
<evidence type="ECO:0000313" key="6">
    <source>
        <dbReference type="EMBL" id="GGF38155.1"/>
    </source>
</evidence>
<gene>
    <name evidence="6" type="ORF">GCM10011611_50660</name>
</gene>
<dbReference type="Pfam" id="PF04794">
    <property type="entry name" value="YdjC"/>
    <property type="match status" value="1"/>
</dbReference>
<evidence type="ECO:0000256" key="2">
    <source>
        <dbReference type="ARBA" id="ARBA00022723"/>
    </source>
</evidence>
<comment type="caution">
    <text evidence="6">The sequence shown here is derived from an EMBL/GenBank/DDBJ whole genome shotgun (WGS) entry which is preliminary data.</text>
</comment>
<dbReference type="AlphaFoldDB" id="A0A8J3E5S2"/>
<evidence type="ECO:0000256" key="1">
    <source>
        <dbReference type="ARBA" id="ARBA00001946"/>
    </source>
</evidence>
<dbReference type="Proteomes" id="UP000646365">
    <property type="component" value="Unassembled WGS sequence"/>
</dbReference>
<protein>
    <recommendedName>
        <fullName evidence="8">ChbG/HpnK family deacetylase</fullName>
    </recommendedName>
</protein>